<evidence type="ECO:0000259" key="2">
    <source>
        <dbReference type="Pfam" id="PF11329"/>
    </source>
</evidence>
<feature type="domain" description="DUF3131" evidence="2">
    <location>
        <begin position="70"/>
        <end position="440"/>
    </location>
</feature>
<accession>A0A376DDZ0</accession>
<reference evidence="3 4" key="1">
    <citation type="submission" date="2018-06" db="EMBL/GenBank/DDBJ databases">
        <authorList>
            <consortium name="Pathogen Informatics"/>
            <person name="Doyle S."/>
        </authorList>
    </citation>
    <scope>NUCLEOTIDE SEQUENCE [LARGE SCALE GENOMIC DNA]</scope>
    <source>
        <strain evidence="3 4">NCTC12121</strain>
    </source>
</reference>
<feature type="transmembrane region" description="Helical" evidence="1">
    <location>
        <begin position="20"/>
        <end position="39"/>
    </location>
</feature>
<proteinExistence type="predicted"/>
<dbReference type="InterPro" id="IPR021478">
    <property type="entry name" value="DUF3131"/>
</dbReference>
<protein>
    <submittedName>
        <fullName evidence="3">Protein of uncharacterized function (DUF3131)</fullName>
    </submittedName>
</protein>
<dbReference type="Proteomes" id="UP000255248">
    <property type="component" value="Unassembled WGS sequence"/>
</dbReference>
<name>A0A376DDZ0_9GAMM</name>
<keyword evidence="1" id="KW-1133">Transmembrane helix</keyword>
<dbReference type="STRING" id="93378.A9798_07415"/>
<sequence length="475" mass="52656">MHPGRPDLSAAGQRLMLKTLIALAIISVLALAVGLWPGGLGQLDNAWRYLRQGGWHHAGRLGALSSEEQRWAAIAWRYFQNNSQAASALVNGQDNYPVISSGQIGDTLVALVAARRLALINEAEFDRRLSPLLATLSRLPLTEPGLPNRYYDTQRLTPVNAARQPAADGWSATGIARLLLGLRLVGLAAPQYGEFIDRLLLGWNFCPLLDPQGQVLDGERRDGRWQTHPISDVAQSQYAAAVLGLWGFDARRSAAPPYKRIIIGPTQIDVGTRDPRLGGGNLSVDSTPYLLAGLEFNWTPPGKAALSLSDLRQRAQAVYQAQAWRWQSQGVLTARANYVLNQAPWRIDNSLFANGYPWNVVSEEGQYRPELALIATRAVFGLWVLWDSPYTDALMQLGRFPYDAQRGWYEGRFEHNAQYNPALTLTTNAMVLEALLYKANNGPLIPRLAVTTGYLDILLREPVNWPRHCLPQEGR</sequence>
<dbReference type="Gene3D" id="1.50.10.140">
    <property type="match status" value="1"/>
</dbReference>
<gene>
    <name evidence="3" type="ORF">NCTC12121_01557</name>
</gene>
<dbReference type="Pfam" id="PF11329">
    <property type="entry name" value="DUF3131"/>
    <property type="match status" value="1"/>
</dbReference>
<evidence type="ECO:0000313" key="4">
    <source>
        <dbReference type="Proteomes" id="UP000255248"/>
    </source>
</evidence>
<evidence type="ECO:0000256" key="1">
    <source>
        <dbReference type="SAM" id="Phobius"/>
    </source>
</evidence>
<evidence type="ECO:0000313" key="3">
    <source>
        <dbReference type="EMBL" id="STC87730.1"/>
    </source>
</evidence>
<organism evidence="3 4">
    <name type="scientific">Edwardsiella hoshinae</name>
    <dbReference type="NCBI Taxonomy" id="93378"/>
    <lineage>
        <taxon>Bacteria</taxon>
        <taxon>Pseudomonadati</taxon>
        <taxon>Pseudomonadota</taxon>
        <taxon>Gammaproteobacteria</taxon>
        <taxon>Enterobacterales</taxon>
        <taxon>Hafniaceae</taxon>
        <taxon>Edwardsiella</taxon>
    </lineage>
</organism>
<keyword evidence="1" id="KW-0472">Membrane</keyword>
<keyword evidence="1" id="KW-0812">Transmembrane</keyword>
<dbReference type="EMBL" id="UFXZ01000001">
    <property type="protein sequence ID" value="STC87730.1"/>
    <property type="molecule type" value="Genomic_DNA"/>
</dbReference>
<dbReference type="AlphaFoldDB" id="A0A376DDZ0"/>